<keyword evidence="3" id="KW-1185">Reference proteome</keyword>
<name>A0ABU3B1D7_9ACTN</name>
<feature type="region of interest" description="Disordered" evidence="1">
    <location>
        <begin position="176"/>
        <end position="196"/>
    </location>
</feature>
<sequence>MRPKRLNVKITVPFLGEIGGEWEPDDAEQRAAWELYVELVTRVSVAPLREDEGSAREALTSMYVLFATVRDILKRYGPDVAPPGARNEVSFGILAVTVLNMAVRPVLSKWHPRLTAWESSAPASRSAIEHENTWQEIGALRADLDSLRLVLLELAQVLGNVAGAADLIGTSDIAPAQAPQASVSSQPPAPRGPAVP</sequence>
<organism evidence="2 3">
    <name type="scientific">Streptomyces lancefieldiae</name>
    <dbReference type="NCBI Taxonomy" id="3075520"/>
    <lineage>
        <taxon>Bacteria</taxon>
        <taxon>Bacillati</taxon>
        <taxon>Actinomycetota</taxon>
        <taxon>Actinomycetes</taxon>
        <taxon>Kitasatosporales</taxon>
        <taxon>Streptomycetaceae</taxon>
        <taxon>Streptomyces</taxon>
    </lineage>
</organism>
<evidence type="ECO:0000313" key="3">
    <source>
        <dbReference type="Proteomes" id="UP001180724"/>
    </source>
</evidence>
<dbReference type="Proteomes" id="UP001180724">
    <property type="component" value="Unassembled WGS sequence"/>
</dbReference>
<reference evidence="2" key="1">
    <citation type="submission" date="2024-05" db="EMBL/GenBank/DDBJ databases">
        <title>30 novel species of actinomycetes from the DSMZ collection.</title>
        <authorList>
            <person name="Nouioui I."/>
        </authorList>
    </citation>
    <scope>NUCLEOTIDE SEQUENCE</scope>
    <source>
        <strain evidence="2">DSM 40712</strain>
    </source>
</reference>
<dbReference type="EMBL" id="JAVRFH010000113">
    <property type="protein sequence ID" value="MDT0616264.1"/>
    <property type="molecule type" value="Genomic_DNA"/>
</dbReference>
<evidence type="ECO:0000313" key="2">
    <source>
        <dbReference type="EMBL" id="MDT0616264.1"/>
    </source>
</evidence>
<evidence type="ECO:0000256" key="1">
    <source>
        <dbReference type="SAM" id="MobiDB-lite"/>
    </source>
</evidence>
<proteinExistence type="predicted"/>
<protein>
    <submittedName>
        <fullName evidence="2">Uncharacterized protein</fullName>
    </submittedName>
</protein>
<dbReference type="RefSeq" id="WP_311585550.1">
    <property type="nucleotide sequence ID" value="NZ_JAVRFH010000113.1"/>
</dbReference>
<accession>A0ABU3B1D7</accession>
<comment type="caution">
    <text evidence="2">The sequence shown here is derived from an EMBL/GenBank/DDBJ whole genome shotgun (WGS) entry which is preliminary data.</text>
</comment>
<feature type="compositionally biased region" description="Low complexity" evidence="1">
    <location>
        <begin position="176"/>
        <end position="186"/>
    </location>
</feature>
<gene>
    <name evidence="2" type="ORF">RM812_39915</name>
</gene>
<feature type="compositionally biased region" description="Pro residues" evidence="1">
    <location>
        <begin position="187"/>
        <end position="196"/>
    </location>
</feature>